<evidence type="ECO:0000256" key="1">
    <source>
        <dbReference type="SAM" id="Phobius"/>
    </source>
</evidence>
<sequence length="403" mass="41811">MKISNFKSGQILIIAAIFLTVILILTAALFTRVAGFLRFGSNSILREQATNLAEAGVDNAIWQLNETAGTYTGESNTPLGTTGTFTVTIQEKTPPNPQLKTIVSTGYIPNATSPRAKQTIKVDAQVNSEGASFRYATQTLEGGITMSNSSRINGSVYSNGNIAAGVGGSQVITGDAWAVGNIDEPPIDVMGTTNPGASPQPAPTVDYDFWKDKADDGGITTCSPKCTIDYATPIGSQKYVGDLEITGNVTVTMNGPIWVAKDGFGNGGNFSMSQGLTKLKLNEGFGSNGTVLIADGNIDLTQGGTLEPTSASPKGYIMLVTTSTDSTAVQISQSGATGIFYALVGGGVLSQSAHVASLIAKTLTMTQSSTLDYDTGLASATFSVGPGGSWQIKKGTYRFTSSP</sequence>
<protein>
    <recommendedName>
        <fullName evidence="4">Type 4 fimbrial biogenesis protein PilX N-terminal domain-containing protein</fullName>
    </recommendedName>
</protein>
<reference evidence="2 3" key="1">
    <citation type="journal article" date="2016" name="Nat. Commun.">
        <title>Thousands of microbial genomes shed light on interconnected biogeochemical processes in an aquifer system.</title>
        <authorList>
            <person name="Anantharaman K."/>
            <person name="Brown C.T."/>
            <person name="Hug L.A."/>
            <person name="Sharon I."/>
            <person name="Castelle C.J."/>
            <person name="Probst A.J."/>
            <person name="Thomas B.C."/>
            <person name="Singh A."/>
            <person name="Wilkins M.J."/>
            <person name="Karaoz U."/>
            <person name="Brodie E.L."/>
            <person name="Williams K.H."/>
            <person name="Hubbard S.S."/>
            <person name="Banfield J.F."/>
        </authorList>
    </citation>
    <scope>NUCLEOTIDE SEQUENCE [LARGE SCALE GENOMIC DNA]</scope>
</reference>
<keyword evidence="1" id="KW-0812">Transmembrane</keyword>
<evidence type="ECO:0008006" key="4">
    <source>
        <dbReference type="Google" id="ProtNLM"/>
    </source>
</evidence>
<name>A0A1F5H6U7_9BACT</name>
<keyword evidence="1" id="KW-0472">Membrane</keyword>
<keyword evidence="1" id="KW-1133">Transmembrane helix</keyword>
<dbReference type="EMBL" id="MFBT01000008">
    <property type="protein sequence ID" value="OGD99892.1"/>
    <property type="molecule type" value="Genomic_DNA"/>
</dbReference>
<accession>A0A1F5H6U7</accession>
<organism evidence="2 3">
    <name type="scientific">Candidatus Curtissbacteria bacterium RIFCSPLOWO2_01_FULL_42_50</name>
    <dbReference type="NCBI Taxonomy" id="1797730"/>
    <lineage>
        <taxon>Bacteria</taxon>
        <taxon>Candidatus Curtissiibacteriota</taxon>
    </lineage>
</organism>
<dbReference type="AlphaFoldDB" id="A0A1F5H6U7"/>
<comment type="caution">
    <text evidence="2">The sequence shown here is derived from an EMBL/GenBank/DDBJ whole genome shotgun (WGS) entry which is preliminary data.</text>
</comment>
<evidence type="ECO:0000313" key="3">
    <source>
        <dbReference type="Proteomes" id="UP000177039"/>
    </source>
</evidence>
<feature type="transmembrane region" description="Helical" evidence="1">
    <location>
        <begin position="12"/>
        <end position="37"/>
    </location>
</feature>
<evidence type="ECO:0000313" key="2">
    <source>
        <dbReference type="EMBL" id="OGD99892.1"/>
    </source>
</evidence>
<proteinExistence type="predicted"/>
<dbReference type="Proteomes" id="UP000177039">
    <property type="component" value="Unassembled WGS sequence"/>
</dbReference>
<gene>
    <name evidence="2" type="ORF">A3B54_00015</name>
</gene>